<dbReference type="Proteomes" id="UP001596043">
    <property type="component" value="Unassembled WGS sequence"/>
</dbReference>
<keyword evidence="1" id="KW-0472">Membrane</keyword>
<gene>
    <name evidence="3" type="ORF">ACFO3O_10985</name>
</gene>
<dbReference type="InterPro" id="IPR022742">
    <property type="entry name" value="Hydrolase_4"/>
</dbReference>
<keyword evidence="1" id="KW-1133">Transmembrane helix</keyword>
<dbReference type="Pfam" id="PF12146">
    <property type="entry name" value="Hydrolase_4"/>
    <property type="match status" value="1"/>
</dbReference>
<dbReference type="Gene3D" id="3.40.50.1820">
    <property type="entry name" value="alpha/beta hydrolase"/>
    <property type="match status" value="1"/>
</dbReference>
<dbReference type="EMBL" id="JBHSFV010000006">
    <property type="protein sequence ID" value="MFC4634434.1"/>
    <property type="molecule type" value="Genomic_DNA"/>
</dbReference>
<dbReference type="GO" id="GO:0016787">
    <property type="term" value="F:hydrolase activity"/>
    <property type="evidence" value="ECO:0007669"/>
    <property type="project" value="UniProtKB-KW"/>
</dbReference>
<keyword evidence="1" id="KW-0812">Transmembrane</keyword>
<keyword evidence="4" id="KW-1185">Reference proteome</keyword>
<feature type="domain" description="Serine aminopeptidase S33" evidence="2">
    <location>
        <begin position="73"/>
        <end position="208"/>
    </location>
</feature>
<protein>
    <submittedName>
        <fullName evidence="3">Alpha/beta hydrolase</fullName>
    </submittedName>
</protein>
<evidence type="ECO:0000313" key="4">
    <source>
        <dbReference type="Proteomes" id="UP001596043"/>
    </source>
</evidence>
<organism evidence="3 4">
    <name type="scientific">Dokdonia ponticola</name>
    <dbReference type="NCBI Taxonomy" id="2041041"/>
    <lineage>
        <taxon>Bacteria</taxon>
        <taxon>Pseudomonadati</taxon>
        <taxon>Bacteroidota</taxon>
        <taxon>Flavobacteriia</taxon>
        <taxon>Flavobacteriales</taxon>
        <taxon>Flavobacteriaceae</taxon>
        <taxon>Dokdonia</taxon>
    </lineage>
</organism>
<proteinExistence type="predicted"/>
<comment type="caution">
    <text evidence="3">The sequence shown here is derived from an EMBL/GenBank/DDBJ whole genome shotgun (WGS) entry which is preliminary data.</text>
</comment>
<dbReference type="InterPro" id="IPR029058">
    <property type="entry name" value="AB_hydrolase_fold"/>
</dbReference>
<name>A0ABV9HWS2_9FLAO</name>
<reference evidence="4" key="1">
    <citation type="journal article" date="2019" name="Int. J. Syst. Evol. Microbiol.">
        <title>The Global Catalogue of Microorganisms (GCM) 10K type strain sequencing project: providing services to taxonomists for standard genome sequencing and annotation.</title>
        <authorList>
            <consortium name="The Broad Institute Genomics Platform"/>
            <consortium name="The Broad Institute Genome Sequencing Center for Infectious Disease"/>
            <person name="Wu L."/>
            <person name="Ma J."/>
        </authorList>
    </citation>
    <scope>NUCLEOTIDE SEQUENCE [LARGE SCALE GENOMIC DNA]</scope>
    <source>
        <strain evidence="4">YJ-61-S</strain>
    </source>
</reference>
<evidence type="ECO:0000256" key="1">
    <source>
        <dbReference type="SAM" id="Phobius"/>
    </source>
</evidence>
<feature type="transmembrane region" description="Helical" evidence="1">
    <location>
        <begin position="7"/>
        <end position="28"/>
    </location>
</feature>
<evidence type="ECO:0000259" key="2">
    <source>
        <dbReference type="Pfam" id="PF12146"/>
    </source>
</evidence>
<dbReference type="SUPFAM" id="SSF53474">
    <property type="entry name" value="alpha/beta-Hydrolases"/>
    <property type="match status" value="1"/>
</dbReference>
<evidence type="ECO:0000313" key="3">
    <source>
        <dbReference type="EMBL" id="MFC4634434.1"/>
    </source>
</evidence>
<keyword evidence="3" id="KW-0378">Hydrolase</keyword>
<dbReference type="PANTHER" id="PTHR12277">
    <property type="entry name" value="ALPHA/BETA HYDROLASE DOMAIN-CONTAINING PROTEIN"/>
    <property type="match status" value="1"/>
</dbReference>
<dbReference type="RefSeq" id="WP_379978686.1">
    <property type="nucleotide sequence ID" value="NZ_JBHSFV010000006.1"/>
</dbReference>
<sequence length="275" mass="31770">MRTLKRGAILLFILANLYAILCGGLYFFQERMLFHPEQLPKDFVFEFDTPFEEVYREGKDGVQLHGLHFTVSNPKGVLLYFHGNAGSVRRWGDITQFFTQKGYAVIVMDYRNYGKSDVHPDQELNREQALYDDSEVWYAFAKANYPESQIHVYGRSLGTTFASYVASKNNPKNLTLETPFYSIEDEAKSRFKWLPVSRLLKYRMPTYQYVDDVSCPVTVFHGTEDDVVAYENGQKLFGKITTSSKEFITISKGGHNNLVTFKEYTDTIDRALNKE</sequence>
<accession>A0ABV9HWS2</accession>
<dbReference type="PANTHER" id="PTHR12277:SF81">
    <property type="entry name" value="PROTEIN ABHD13"/>
    <property type="match status" value="1"/>
</dbReference>